<dbReference type="EC" id="5.3.3.2" evidence="3 10"/>
<dbReference type="GO" id="GO:0008299">
    <property type="term" value="P:isoprenoid biosynthetic process"/>
    <property type="evidence" value="ECO:0007669"/>
    <property type="project" value="UniProtKB-UniRule"/>
</dbReference>
<evidence type="ECO:0000256" key="2">
    <source>
        <dbReference type="ARBA" id="ARBA00007579"/>
    </source>
</evidence>
<dbReference type="NCBIfam" id="NF002995">
    <property type="entry name" value="PRK03759.1"/>
    <property type="match status" value="1"/>
</dbReference>
<evidence type="ECO:0000313" key="13">
    <source>
        <dbReference type="EMBL" id="ALE91401.1"/>
    </source>
</evidence>
<dbReference type="SUPFAM" id="SSF55811">
    <property type="entry name" value="Nudix"/>
    <property type="match status" value="1"/>
</dbReference>
<dbReference type="Proteomes" id="UP000062833">
    <property type="component" value="Chromosome"/>
</dbReference>
<evidence type="ECO:0000256" key="3">
    <source>
        <dbReference type="ARBA" id="ARBA00012057"/>
    </source>
</evidence>
<comment type="cofactor">
    <cofactor evidence="10">
        <name>Mn(2+)</name>
        <dbReference type="ChEBI" id="CHEBI:29035"/>
    </cofactor>
    <text evidence="10">Binds 1 Mn(2+) ion per subunit.</text>
</comment>
<dbReference type="Gene3D" id="3.90.79.10">
    <property type="entry name" value="Nucleoside Triphosphate Pyrophosphohydrolase"/>
    <property type="match status" value="1"/>
</dbReference>
<evidence type="ECO:0000256" key="10">
    <source>
        <dbReference type="HAMAP-Rule" id="MF_00202"/>
    </source>
</evidence>
<evidence type="ECO:0000259" key="12">
    <source>
        <dbReference type="PROSITE" id="PS51462"/>
    </source>
</evidence>
<name>A0A0M4RML4_9MICC</name>
<evidence type="ECO:0000256" key="1">
    <source>
        <dbReference type="ARBA" id="ARBA00004826"/>
    </source>
</evidence>
<feature type="binding site" evidence="10">
    <location>
        <position position="116"/>
    </location>
    <ligand>
        <name>Mn(2+)</name>
        <dbReference type="ChEBI" id="CHEBI:29035"/>
    </ligand>
</feature>
<comment type="similarity">
    <text evidence="2 10">Belongs to the IPP isomerase type 1 family.</text>
</comment>
<keyword evidence="8 10" id="KW-0414">Isoprene biosynthesis</keyword>
<keyword evidence="4 10" id="KW-0963">Cytoplasm</keyword>
<dbReference type="GO" id="GO:0050992">
    <property type="term" value="P:dimethylallyl diphosphate biosynthetic process"/>
    <property type="evidence" value="ECO:0007669"/>
    <property type="project" value="UniProtKB-UniRule"/>
</dbReference>
<reference evidence="14" key="1">
    <citation type="submission" date="2015-09" db="EMBL/GenBank/DDBJ databases">
        <title>Complete genome of Arthrobacter alpinus strain R3.8.</title>
        <authorList>
            <person name="See-Too W.S."/>
            <person name="Chan K.G."/>
        </authorList>
    </citation>
    <scope>NUCLEOTIDE SEQUENCE [LARGE SCALE GENOMIC DNA]</scope>
    <source>
        <strain evidence="14">R3.8</strain>
    </source>
</reference>
<evidence type="ECO:0000256" key="4">
    <source>
        <dbReference type="ARBA" id="ARBA00022490"/>
    </source>
</evidence>
<dbReference type="Pfam" id="PF00293">
    <property type="entry name" value="NUDIX"/>
    <property type="match status" value="1"/>
</dbReference>
<comment type="catalytic activity">
    <reaction evidence="10">
        <text>isopentenyl diphosphate = dimethylallyl diphosphate</text>
        <dbReference type="Rhea" id="RHEA:23284"/>
        <dbReference type="ChEBI" id="CHEBI:57623"/>
        <dbReference type="ChEBI" id="CHEBI:128769"/>
        <dbReference type="EC" id="5.3.3.2"/>
    </reaction>
</comment>
<feature type="active site" evidence="10 11">
    <location>
        <position position="69"/>
    </location>
</feature>
<dbReference type="InterPro" id="IPR000086">
    <property type="entry name" value="NUDIX_hydrolase_dom"/>
</dbReference>
<dbReference type="GO" id="GO:0004452">
    <property type="term" value="F:isopentenyl-diphosphate delta-isomerase activity"/>
    <property type="evidence" value="ECO:0007669"/>
    <property type="project" value="UniProtKB-UniRule"/>
</dbReference>
<protein>
    <recommendedName>
        <fullName evidence="3 10">Isopentenyl-diphosphate Delta-isomerase</fullName>
        <shortName evidence="10">IPP isomerase</shortName>
        <ecNumber evidence="3 10">5.3.3.2</ecNumber>
    </recommendedName>
    <alternativeName>
        <fullName evidence="10">IPP:DMAPP isomerase</fullName>
    </alternativeName>
    <alternativeName>
        <fullName evidence="10">Isopentenyl pyrophosphate isomerase</fullName>
    </alternativeName>
</protein>
<dbReference type="AlphaFoldDB" id="A0A0M4RML4"/>
<keyword evidence="14" id="KW-1185">Reference proteome</keyword>
<dbReference type="PIRSF" id="PIRSF018427">
    <property type="entry name" value="Isopntndiph_ism"/>
    <property type="match status" value="1"/>
</dbReference>
<evidence type="ECO:0000313" key="14">
    <source>
        <dbReference type="Proteomes" id="UP000062833"/>
    </source>
</evidence>
<feature type="binding site" evidence="10">
    <location>
        <position position="27"/>
    </location>
    <ligand>
        <name>Mn(2+)</name>
        <dbReference type="ChEBI" id="CHEBI:29035"/>
    </ligand>
</feature>
<dbReference type="NCBIfam" id="TIGR02150">
    <property type="entry name" value="IPP_isom_1"/>
    <property type="match status" value="1"/>
</dbReference>
<dbReference type="InterPro" id="IPR056375">
    <property type="entry name" value="Idi_bact"/>
</dbReference>
<evidence type="ECO:0000256" key="8">
    <source>
        <dbReference type="ARBA" id="ARBA00023229"/>
    </source>
</evidence>
<dbReference type="CDD" id="cd02885">
    <property type="entry name" value="NUDIX_IPP_Isomerase"/>
    <property type="match status" value="1"/>
</dbReference>
<keyword evidence="9 10" id="KW-0413">Isomerase</keyword>
<dbReference type="PANTHER" id="PTHR10885">
    <property type="entry name" value="ISOPENTENYL-DIPHOSPHATE DELTA-ISOMERASE"/>
    <property type="match status" value="1"/>
</dbReference>
<sequence>MGSRIELVRLLDESGTEIGTADKSLVHGSNTPLHLAFSCHVFDGEGHTLLTRRALTKLTWPGVWTNSFCGHPTPGESFEQAIVRRAAQELNLRVTAIQPALPDFRYRAVDASGVVENEICPVFTAVVVDDGVISPNPHEVSEWAWAPIVDVEEAVMAAPFAFSPWLVRQIAEGIYTGGTLPN</sequence>
<dbReference type="PROSITE" id="PS51462">
    <property type="entry name" value="NUDIX"/>
    <property type="match status" value="1"/>
</dbReference>
<dbReference type="PATRIC" id="fig|656366.3.peg.437"/>
<comment type="cofactor">
    <cofactor evidence="10">
        <name>Mg(2+)</name>
        <dbReference type="ChEBI" id="CHEBI:18420"/>
    </cofactor>
    <text evidence="10">Binds 1 Mg(2+) ion per subunit. The magnesium ion binds only when substrate is bound.</text>
</comment>
<dbReference type="RefSeq" id="WP_062005231.1">
    <property type="nucleotide sequence ID" value="NZ_CP012677.1"/>
</dbReference>
<comment type="subcellular location">
    <subcellularLocation>
        <location evidence="10">Cytoplasm</location>
    </subcellularLocation>
</comment>
<keyword evidence="7 10" id="KW-0464">Manganese</keyword>
<organism evidence="13 14">
    <name type="scientific">Arthrobacter alpinus</name>
    <dbReference type="NCBI Taxonomy" id="656366"/>
    <lineage>
        <taxon>Bacteria</taxon>
        <taxon>Bacillati</taxon>
        <taxon>Actinomycetota</taxon>
        <taxon>Actinomycetes</taxon>
        <taxon>Micrococcales</taxon>
        <taxon>Micrococcaceae</taxon>
        <taxon>Arthrobacter</taxon>
    </lineage>
</organism>
<evidence type="ECO:0000256" key="11">
    <source>
        <dbReference type="PIRSR" id="PIRSR018427-1"/>
    </source>
</evidence>
<feature type="binding site" evidence="10">
    <location>
        <position position="71"/>
    </location>
    <ligand>
        <name>Mn(2+)</name>
        <dbReference type="ChEBI" id="CHEBI:29035"/>
    </ligand>
</feature>
<dbReference type="GO" id="GO:0046872">
    <property type="term" value="F:metal ion binding"/>
    <property type="evidence" value="ECO:0007669"/>
    <property type="project" value="UniProtKB-KW"/>
</dbReference>
<feature type="binding site" evidence="10">
    <location>
        <position position="89"/>
    </location>
    <ligand>
        <name>Mg(2+)</name>
        <dbReference type="ChEBI" id="CHEBI:18420"/>
    </ligand>
</feature>
<dbReference type="InterPro" id="IPR011876">
    <property type="entry name" value="IsopentenylPP_isomerase_typ1"/>
</dbReference>
<dbReference type="KEGG" id="aaq:AOC05_01945"/>
<comment type="function">
    <text evidence="10">Catalyzes the 1,3-allylic rearrangement of the homoallylic substrate isopentenyl (IPP) to its highly electrophilic allylic isomer, dimethylallyl diphosphate (DMAPP).</text>
</comment>
<dbReference type="PANTHER" id="PTHR10885:SF0">
    <property type="entry name" value="ISOPENTENYL-DIPHOSPHATE DELTA-ISOMERASE"/>
    <property type="match status" value="1"/>
</dbReference>
<evidence type="ECO:0000256" key="5">
    <source>
        <dbReference type="ARBA" id="ARBA00022723"/>
    </source>
</evidence>
<accession>A0A0M4RML4</accession>
<feature type="binding site" evidence="10">
    <location>
        <position position="118"/>
    </location>
    <ligand>
        <name>Mn(2+)</name>
        <dbReference type="ChEBI" id="CHEBI:29035"/>
    </ligand>
</feature>
<comment type="pathway">
    <text evidence="1 10">Isoprenoid biosynthesis; dimethylallyl diphosphate biosynthesis; dimethylallyl diphosphate from isopentenyl diphosphate: step 1/1.</text>
</comment>
<feature type="binding site" evidence="10">
    <location>
        <position position="34"/>
    </location>
    <ligand>
        <name>Mn(2+)</name>
        <dbReference type="ChEBI" id="CHEBI:29035"/>
    </ligand>
</feature>
<keyword evidence="6 10" id="KW-0460">Magnesium</keyword>
<proteinExistence type="inferred from homology"/>
<evidence type="ECO:0000256" key="7">
    <source>
        <dbReference type="ARBA" id="ARBA00023211"/>
    </source>
</evidence>
<feature type="active site" evidence="10 11">
    <location>
        <position position="118"/>
    </location>
</feature>
<dbReference type="UniPathway" id="UPA00059">
    <property type="reaction ID" value="UER00104"/>
</dbReference>
<dbReference type="EMBL" id="CP012677">
    <property type="protein sequence ID" value="ALE91401.1"/>
    <property type="molecule type" value="Genomic_DNA"/>
</dbReference>
<dbReference type="HAMAP" id="MF_00202">
    <property type="entry name" value="Idi"/>
    <property type="match status" value="1"/>
</dbReference>
<dbReference type="GO" id="GO:0005737">
    <property type="term" value="C:cytoplasm"/>
    <property type="evidence" value="ECO:0007669"/>
    <property type="project" value="UniProtKB-SubCell"/>
</dbReference>
<gene>
    <name evidence="10" type="primary">idi</name>
    <name evidence="13" type="ORF">AOC05_01945</name>
</gene>
<evidence type="ECO:0000256" key="9">
    <source>
        <dbReference type="ARBA" id="ARBA00023235"/>
    </source>
</evidence>
<feature type="domain" description="Nudix hydrolase" evidence="12">
    <location>
        <begin position="32"/>
        <end position="168"/>
    </location>
</feature>
<dbReference type="OrthoDB" id="9809458at2"/>
<keyword evidence="5 10" id="KW-0479">Metal-binding</keyword>
<dbReference type="InterPro" id="IPR015797">
    <property type="entry name" value="NUDIX_hydrolase-like_dom_sf"/>
</dbReference>
<evidence type="ECO:0000256" key="6">
    <source>
        <dbReference type="ARBA" id="ARBA00022842"/>
    </source>
</evidence>